<keyword evidence="8" id="KW-0496">Mitochondrion</keyword>
<dbReference type="OrthoDB" id="409586at2759"/>
<evidence type="ECO:0000256" key="6">
    <source>
        <dbReference type="ARBA" id="ARBA00022792"/>
    </source>
</evidence>
<sequence length="149" mass="16217">MADVAAVEIEEGGMKKTAKDLFAGAAGGIAQVLLDCVKKLSAHEGVLKGLYRGEAVTILREAQAYGVWFLSFEYMMNADAARNKIARKEIPSWKVAFYGGLAGEALWLGSYPFDVVKNLNVYKDRIEILNVSILSSTNSGFETRDFGGN</sequence>
<evidence type="ECO:0000256" key="3">
    <source>
        <dbReference type="ARBA" id="ARBA00022448"/>
    </source>
</evidence>
<comment type="caution">
    <text evidence="10">The sequence shown here is derived from an EMBL/GenBank/DDBJ whole genome shotgun (WGS) entry which is preliminary data.</text>
</comment>
<keyword evidence="3" id="KW-0813">Transport</keyword>
<organism evidence="10 11">
    <name type="scientific">Glarea lozoyensis (strain ATCC 74030 / MF5533)</name>
    <dbReference type="NCBI Taxonomy" id="1104152"/>
    <lineage>
        <taxon>Eukaryota</taxon>
        <taxon>Fungi</taxon>
        <taxon>Dikarya</taxon>
        <taxon>Ascomycota</taxon>
        <taxon>Pezizomycotina</taxon>
        <taxon>Leotiomycetes</taxon>
        <taxon>Helotiales</taxon>
        <taxon>Helotiaceae</taxon>
        <taxon>Glarea</taxon>
    </lineage>
</organism>
<reference evidence="10 11" key="1">
    <citation type="journal article" date="2012" name="Eukaryot. Cell">
        <title>Genome sequence of the fungus Glarea lozoyensis: the first genome sequence of a species from the Helotiaceae family.</title>
        <authorList>
            <person name="Youssar L."/>
            <person name="Gruening B.A."/>
            <person name="Erxleben A."/>
            <person name="Guenther S."/>
            <person name="Huettel W."/>
        </authorList>
    </citation>
    <scope>NUCLEOTIDE SEQUENCE [LARGE SCALE GENOMIC DNA]</scope>
    <source>
        <strain evidence="11">ATCC 74030 / MF5533</strain>
    </source>
</reference>
<dbReference type="HOGENOM" id="CLU_1749842_0_0_1"/>
<dbReference type="EMBL" id="AGUE01000073">
    <property type="protein sequence ID" value="EHL00871.1"/>
    <property type="molecule type" value="Genomic_DNA"/>
</dbReference>
<evidence type="ECO:0000256" key="9">
    <source>
        <dbReference type="ARBA" id="ARBA00023136"/>
    </source>
</evidence>
<keyword evidence="6" id="KW-0999">Mitochondrion inner membrane</keyword>
<keyword evidence="4" id="KW-0812">Transmembrane</keyword>
<accession>H0EL28</accession>
<evidence type="ECO:0000256" key="4">
    <source>
        <dbReference type="ARBA" id="ARBA00022692"/>
    </source>
</evidence>
<dbReference type="Gene3D" id="1.50.40.10">
    <property type="entry name" value="Mitochondrial carrier domain"/>
    <property type="match status" value="1"/>
</dbReference>
<name>H0EL28_GLAL7</name>
<evidence type="ECO:0000313" key="11">
    <source>
        <dbReference type="Proteomes" id="UP000005446"/>
    </source>
</evidence>
<evidence type="ECO:0000256" key="7">
    <source>
        <dbReference type="ARBA" id="ARBA00022989"/>
    </source>
</evidence>
<protein>
    <submittedName>
        <fullName evidence="10">Putative Carrier protein YMC1, mitochondrial</fullName>
    </submittedName>
</protein>
<dbReference type="InParanoid" id="H0EL28"/>
<evidence type="ECO:0000256" key="1">
    <source>
        <dbReference type="ARBA" id="ARBA00004225"/>
    </source>
</evidence>
<gene>
    <name evidence="10" type="ORF">M7I_3264</name>
</gene>
<dbReference type="SUPFAM" id="SSF103506">
    <property type="entry name" value="Mitochondrial carrier"/>
    <property type="match status" value="1"/>
</dbReference>
<dbReference type="InterPro" id="IPR018108">
    <property type="entry name" value="MCP_transmembrane"/>
</dbReference>
<keyword evidence="7" id="KW-1133">Transmembrane helix</keyword>
<dbReference type="GO" id="GO:1990575">
    <property type="term" value="P:mitochondrial L-ornithine transmembrane transport"/>
    <property type="evidence" value="ECO:0007669"/>
    <property type="project" value="TreeGrafter"/>
</dbReference>
<dbReference type="InterPro" id="IPR050567">
    <property type="entry name" value="Mitochondrial_Carrier"/>
</dbReference>
<evidence type="ECO:0000313" key="10">
    <source>
        <dbReference type="EMBL" id="EHL00871.1"/>
    </source>
</evidence>
<keyword evidence="5" id="KW-0677">Repeat</keyword>
<evidence type="ECO:0000256" key="2">
    <source>
        <dbReference type="ARBA" id="ARBA00006375"/>
    </source>
</evidence>
<dbReference type="Proteomes" id="UP000005446">
    <property type="component" value="Unassembled WGS sequence"/>
</dbReference>
<evidence type="ECO:0000256" key="8">
    <source>
        <dbReference type="ARBA" id="ARBA00023128"/>
    </source>
</evidence>
<keyword evidence="11" id="KW-1185">Reference proteome</keyword>
<comment type="subcellular location">
    <subcellularLocation>
        <location evidence="1">Mitochondrion membrane</location>
        <topology evidence="1">Multi-pass membrane protein</topology>
    </subcellularLocation>
</comment>
<dbReference type="Pfam" id="PF00153">
    <property type="entry name" value="Mito_carr"/>
    <property type="match status" value="1"/>
</dbReference>
<dbReference type="InterPro" id="IPR023395">
    <property type="entry name" value="MCP_dom_sf"/>
</dbReference>
<keyword evidence="9" id="KW-0472">Membrane</keyword>
<evidence type="ECO:0000256" key="5">
    <source>
        <dbReference type="ARBA" id="ARBA00022737"/>
    </source>
</evidence>
<proteinExistence type="inferred from homology"/>
<comment type="similarity">
    <text evidence="2">Belongs to the mitochondrial carrier (TC 2.A.29) family.</text>
</comment>
<dbReference type="AlphaFoldDB" id="H0EL28"/>
<dbReference type="GO" id="GO:0031966">
    <property type="term" value="C:mitochondrial membrane"/>
    <property type="evidence" value="ECO:0007669"/>
    <property type="project" value="UniProtKB-SubCell"/>
</dbReference>
<dbReference type="GO" id="GO:0000064">
    <property type="term" value="F:L-ornithine transmembrane transporter activity"/>
    <property type="evidence" value="ECO:0007669"/>
    <property type="project" value="TreeGrafter"/>
</dbReference>
<dbReference type="PANTHER" id="PTHR45624">
    <property type="entry name" value="MITOCHONDRIAL BASIC AMINO ACIDS TRANSPORTER-RELATED"/>
    <property type="match status" value="1"/>
</dbReference>
<dbReference type="PANTHER" id="PTHR45624:SF12">
    <property type="entry name" value="MITOCHONDRIAL ORNITHINE TRANSPORTER 1"/>
    <property type="match status" value="1"/>
</dbReference>